<accession>A0A0D1ZVP9</accession>
<dbReference type="InParanoid" id="A0A0D1ZVP9"/>
<sequence length="295" mass="31583">MSSVESLNLFNVNGMVFVVSGGGTGIGEMMARSLDANGAAKVFIIGRRAEKLHEVASLAINKNIIPIQGDISSKESLSSCVAKIKTETEFVNCVIANHGAQGPTLNELPKDRTPSLDEMYRHLWKPSMEDFNQAFEVNTTGAFYMMVAFLPLLDAGNKHRLSPTLETGVKSQFIITGSISGFSRRPGMGFAYSASKAGAILMMKQISTMMVPYEIRCNVFNPGIYPSDMSNAFLAGKDCSTFGSISSSIVPLTRIGTIEDVAGSILFLCSRAGAYINGMCLNSDGGRLGVVPATY</sequence>
<proteinExistence type="inferred from homology"/>
<dbReference type="OrthoDB" id="2898618at2759"/>
<dbReference type="GO" id="GO:0016491">
    <property type="term" value="F:oxidoreductase activity"/>
    <property type="evidence" value="ECO:0007669"/>
    <property type="project" value="UniProtKB-KW"/>
</dbReference>
<dbReference type="RefSeq" id="XP_016208377.1">
    <property type="nucleotide sequence ID" value="XM_016363793.1"/>
</dbReference>
<reference evidence="4 5" key="1">
    <citation type="submission" date="2015-01" db="EMBL/GenBank/DDBJ databases">
        <title>The Genome Sequence of Ochroconis gallopava CBS43764.</title>
        <authorList>
            <consortium name="The Broad Institute Genomics Platform"/>
            <person name="Cuomo C."/>
            <person name="de Hoog S."/>
            <person name="Gorbushina A."/>
            <person name="Stielow B."/>
            <person name="Teixiera M."/>
            <person name="Abouelleil A."/>
            <person name="Chapman S.B."/>
            <person name="Priest M."/>
            <person name="Young S.K."/>
            <person name="Wortman J."/>
            <person name="Nusbaum C."/>
            <person name="Birren B."/>
        </authorList>
    </citation>
    <scope>NUCLEOTIDE SEQUENCE [LARGE SCALE GENOMIC DNA]</scope>
    <source>
        <strain evidence="4 5">CBS 43764</strain>
    </source>
</reference>
<evidence type="ECO:0000256" key="2">
    <source>
        <dbReference type="ARBA" id="ARBA00022857"/>
    </source>
</evidence>
<name>A0A0D1ZVP9_9PEZI</name>
<comment type="similarity">
    <text evidence="1">Belongs to the short-chain dehydrogenases/reductases (SDR) family.</text>
</comment>
<dbReference type="EMBL" id="KN847651">
    <property type="protein sequence ID" value="KIV98507.1"/>
    <property type="molecule type" value="Genomic_DNA"/>
</dbReference>
<organism evidence="4 5">
    <name type="scientific">Verruconis gallopava</name>
    <dbReference type="NCBI Taxonomy" id="253628"/>
    <lineage>
        <taxon>Eukaryota</taxon>
        <taxon>Fungi</taxon>
        <taxon>Dikarya</taxon>
        <taxon>Ascomycota</taxon>
        <taxon>Pezizomycotina</taxon>
        <taxon>Dothideomycetes</taxon>
        <taxon>Pleosporomycetidae</taxon>
        <taxon>Venturiales</taxon>
        <taxon>Sympoventuriaceae</taxon>
        <taxon>Verruconis</taxon>
    </lineage>
</organism>
<dbReference type="VEuPathDB" id="FungiDB:PV09_09684"/>
<dbReference type="InterPro" id="IPR020904">
    <property type="entry name" value="Sc_DH/Rdtase_CS"/>
</dbReference>
<evidence type="ECO:0000256" key="1">
    <source>
        <dbReference type="ARBA" id="ARBA00006484"/>
    </source>
</evidence>
<keyword evidence="3" id="KW-0560">Oxidoreductase</keyword>
<keyword evidence="2" id="KW-0521">NADP</keyword>
<gene>
    <name evidence="4" type="ORF">PV09_09684</name>
</gene>
<dbReference type="InterPro" id="IPR052178">
    <property type="entry name" value="Sec_Metab_Biosynth_SDR"/>
</dbReference>
<dbReference type="InterPro" id="IPR036291">
    <property type="entry name" value="NAD(P)-bd_dom_sf"/>
</dbReference>
<dbReference type="SUPFAM" id="SSF51735">
    <property type="entry name" value="NAD(P)-binding Rossmann-fold domains"/>
    <property type="match status" value="1"/>
</dbReference>
<dbReference type="GeneID" id="27317657"/>
<evidence type="ECO:0000313" key="4">
    <source>
        <dbReference type="EMBL" id="KIV98507.1"/>
    </source>
</evidence>
<dbReference type="HOGENOM" id="CLU_010194_12_1_1"/>
<dbReference type="InterPro" id="IPR002347">
    <property type="entry name" value="SDR_fam"/>
</dbReference>
<dbReference type="Pfam" id="PF13561">
    <property type="entry name" value="adh_short_C2"/>
    <property type="match status" value="1"/>
</dbReference>
<protein>
    <submittedName>
        <fullName evidence="4">Uncharacterized protein</fullName>
    </submittedName>
</protein>
<dbReference type="PRINTS" id="PR00081">
    <property type="entry name" value="GDHRDH"/>
</dbReference>
<dbReference type="PANTHER" id="PTHR43618:SF18">
    <property type="entry name" value="SHORT CHAIN DEHYDROGENASE_REDUCTASE FAMILY (AFU_ORTHOLOGUE AFUA_5G12480)"/>
    <property type="match status" value="1"/>
</dbReference>
<dbReference type="PROSITE" id="PS00061">
    <property type="entry name" value="ADH_SHORT"/>
    <property type="match status" value="1"/>
</dbReference>
<evidence type="ECO:0000256" key="3">
    <source>
        <dbReference type="ARBA" id="ARBA00023002"/>
    </source>
</evidence>
<dbReference type="PANTHER" id="PTHR43618">
    <property type="entry name" value="7-ALPHA-HYDROXYSTEROID DEHYDROGENASE"/>
    <property type="match status" value="1"/>
</dbReference>
<evidence type="ECO:0000313" key="5">
    <source>
        <dbReference type="Proteomes" id="UP000053259"/>
    </source>
</evidence>
<dbReference type="Proteomes" id="UP000053259">
    <property type="component" value="Unassembled WGS sequence"/>
</dbReference>
<dbReference type="Gene3D" id="3.40.50.720">
    <property type="entry name" value="NAD(P)-binding Rossmann-like Domain"/>
    <property type="match status" value="1"/>
</dbReference>
<dbReference type="CDD" id="cd05233">
    <property type="entry name" value="SDR_c"/>
    <property type="match status" value="1"/>
</dbReference>
<keyword evidence="5" id="KW-1185">Reference proteome</keyword>
<dbReference type="AlphaFoldDB" id="A0A0D1ZVP9"/>